<dbReference type="GO" id="GO:0005741">
    <property type="term" value="C:mitochondrial outer membrane"/>
    <property type="evidence" value="ECO:0007669"/>
    <property type="project" value="TreeGrafter"/>
</dbReference>
<dbReference type="GeneTree" id="ENSGT00390000000747"/>
<dbReference type="Proteomes" id="UP000694388">
    <property type="component" value="Unplaced"/>
</dbReference>
<dbReference type="GO" id="GO:0004502">
    <property type="term" value="F:kynurenine 3-monooxygenase activity"/>
    <property type="evidence" value="ECO:0007669"/>
    <property type="project" value="TreeGrafter"/>
</dbReference>
<accession>A0A8C4QZP0</accession>
<dbReference type="GO" id="GO:0070189">
    <property type="term" value="P:kynurenine metabolic process"/>
    <property type="evidence" value="ECO:0007669"/>
    <property type="project" value="TreeGrafter"/>
</dbReference>
<keyword evidence="6" id="KW-0503">Monooxygenase</keyword>
<reference evidence="8" key="1">
    <citation type="submission" date="2025-08" db="UniProtKB">
        <authorList>
            <consortium name="Ensembl"/>
        </authorList>
    </citation>
    <scope>IDENTIFICATION</scope>
</reference>
<keyword evidence="5" id="KW-0560">Oxidoreductase</keyword>
<dbReference type="InterPro" id="IPR036188">
    <property type="entry name" value="FAD/NAD-bd_sf"/>
</dbReference>
<keyword evidence="9" id="KW-1185">Reference proteome</keyword>
<proteinExistence type="predicted"/>
<dbReference type="GO" id="GO:0071949">
    <property type="term" value="F:FAD binding"/>
    <property type="evidence" value="ECO:0007669"/>
    <property type="project" value="InterPro"/>
</dbReference>
<dbReference type="PANTHER" id="PTHR46028:SF2">
    <property type="entry name" value="KYNURENINE 3-MONOOXYGENASE"/>
    <property type="match status" value="1"/>
</dbReference>
<reference evidence="8" key="2">
    <citation type="submission" date="2025-09" db="UniProtKB">
        <authorList>
            <consortium name="Ensembl"/>
        </authorList>
    </citation>
    <scope>IDENTIFICATION</scope>
</reference>
<dbReference type="Ensembl" id="ENSEBUT00000022556.1">
    <property type="protein sequence ID" value="ENSEBUP00000021980.1"/>
    <property type="gene ID" value="ENSEBUG00000013555.1"/>
</dbReference>
<evidence type="ECO:0000256" key="6">
    <source>
        <dbReference type="ARBA" id="ARBA00023033"/>
    </source>
</evidence>
<protein>
    <submittedName>
        <fullName evidence="8">Kynurenine 3-monooxygenase</fullName>
    </submittedName>
</protein>
<evidence type="ECO:0000256" key="4">
    <source>
        <dbReference type="ARBA" id="ARBA00022857"/>
    </source>
</evidence>
<comment type="cofactor">
    <cofactor evidence="1">
        <name>FAD</name>
        <dbReference type="ChEBI" id="CHEBI:57692"/>
    </cofactor>
</comment>
<evidence type="ECO:0000313" key="9">
    <source>
        <dbReference type="Proteomes" id="UP000694388"/>
    </source>
</evidence>
<evidence type="ECO:0000256" key="1">
    <source>
        <dbReference type="ARBA" id="ARBA00001974"/>
    </source>
</evidence>
<keyword evidence="4" id="KW-0521">NADP</keyword>
<evidence type="ECO:0000259" key="7">
    <source>
        <dbReference type="Pfam" id="PF01494"/>
    </source>
</evidence>
<organism evidence="8 9">
    <name type="scientific">Eptatretus burgeri</name>
    <name type="common">Inshore hagfish</name>
    <dbReference type="NCBI Taxonomy" id="7764"/>
    <lineage>
        <taxon>Eukaryota</taxon>
        <taxon>Metazoa</taxon>
        <taxon>Chordata</taxon>
        <taxon>Craniata</taxon>
        <taxon>Vertebrata</taxon>
        <taxon>Cyclostomata</taxon>
        <taxon>Myxini</taxon>
        <taxon>Myxiniformes</taxon>
        <taxon>Myxinidae</taxon>
        <taxon>Eptatretinae</taxon>
        <taxon>Eptatretus</taxon>
    </lineage>
</organism>
<dbReference type="SUPFAM" id="SSF51905">
    <property type="entry name" value="FAD/NAD(P)-binding domain"/>
    <property type="match status" value="1"/>
</dbReference>
<evidence type="ECO:0000313" key="8">
    <source>
        <dbReference type="Ensembl" id="ENSEBUP00000021980.1"/>
    </source>
</evidence>
<dbReference type="PANTHER" id="PTHR46028">
    <property type="entry name" value="KYNURENINE 3-MONOOXYGENASE"/>
    <property type="match status" value="1"/>
</dbReference>
<evidence type="ECO:0000256" key="5">
    <source>
        <dbReference type="ARBA" id="ARBA00023002"/>
    </source>
</evidence>
<dbReference type="Pfam" id="PF01494">
    <property type="entry name" value="FAD_binding_3"/>
    <property type="match status" value="1"/>
</dbReference>
<dbReference type="PRINTS" id="PR00420">
    <property type="entry name" value="RNGMNOXGNASE"/>
</dbReference>
<dbReference type="AlphaFoldDB" id="A0A8C4QZP0"/>
<evidence type="ECO:0000256" key="3">
    <source>
        <dbReference type="ARBA" id="ARBA00022827"/>
    </source>
</evidence>
<dbReference type="InterPro" id="IPR002938">
    <property type="entry name" value="FAD-bd"/>
</dbReference>
<keyword evidence="2" id="KW-0285">Flavoprotein</keyword>
<name>A0A8C4QZP0_EPTBU</name>
<feature type="domain" description="FAD-binding" evidence="7">
    <location>
        <begin position="76"/>
        <end position="248"/>
    </location>
</feature>
<keyword evidence="3" id="KW-0274">FAD</keyword>
<sequence length="345" mass="39467">MSTSVLVIIPAGSKATKGLPSGRASGRKKKKHCHKKGYHNWSLQKADLCSGMKAFKWCDYDDDEKTERPPTCLPDGPPVEAQCDLLVGCDGAFSSVRRQLMRYATMDFSQTFIKHNYIELNIPPTTSGEFAMEPNFLHIWPRNTFMMIALPNTDHSFTCTLFMPATEFEKITTDEQVLDFFQKFFPDSIPLIGIDALKKQFFLIPAQALMMIKCSQYHASETMVLMGDAAHAMVPFFGQGMNAGFEDCLVFDELMDRFHNNFARVLPEYSILRVPDGQVITDLAMYNYMEMRAHINSPWFHFRRFVDNTLHRIMPNTFIPLYTMHKPSLSIPQAHSSLSFYPTHL</sequence>
<evidence type="ECO:0000256" key="2">
    <source>
        <dbReference type="ARBA" id="ARBA00022630"/>
    </source>
</evidence>
<dbReference type="Gene3D" id="3.50.50.60">
    <property type="entry name" value="FAD/NAD(P)-binding domain"/>
    <property type="match status" value="1"/>
</dbReference>